<keyword evidence="3" id="KW-1185">Reference proteome</keyword>
<dbReference type="InterPro" id="IPR000866">
    <property type="entry name" value="AhpC/TSA"/>
</dbReference>
<accession>D8PAZ2</accession>
<dbReference type="Pfam" id="PF00578">
    <property type="entry name" value="AhpC-TSA"/>
    <property type="match status" value="1"/>
</dbReference>
<dbReference type="SUPFAM" id="SSF52833">
    <property type="entry name" value="Thioredoxin-like"/>
    <property type="match status" value="1"/>
</dbReference>
<dbReference type="HOGENOM" id="CLU_042529_11_2_0"/>
<dbReference type="KEGG" id="nde:NIDE0629"/>
<dbReference type="InterPro" id="IPR050553">
    <property type="entry name" value="Thioredoxin_ResA/DsbE_sf"/>
</dbReference>
<dbReference type="InterPro" id="IPR013766">
    <property type="entry name" value="Thioredoxin_domain"/>
</dbReference>
<dbReference type="PANTHER" id="PTHR42852">
    <property type="entry name" value="THIOL:DISULFIDE INTERCHANGE PROTEIN DSBE"/>
    <property type="match status" value="1"/>
</dbReference>
<dbReference type="eggNOG" id="COG0526">
    <property type="taxonomic scope" value="Bacteria"/>
</dbReference>
<gene>
    <name evidence="2" type="primary">resA</name>
    <name evidence="2" type="ORF">NIDE0629</name>
</gene>
<dbReference type="AlphaFoldDB" id="D8PAZ2"/>
<dbReference type="EMBL" id="FP929003">
    <property type="protein sequence ID" value="CBK40401.1"/>
    <property type="molecule type" value="Genomic_DNA"/>
</dbReference>
<dbReference type="STRING" id="330214.NIDE0629"/>
<evidence type="ECO:0000259" key="1">
    <source>
        <dbReference type="PROSITE" id="PS51352"/>
    </source>
</evidence>
<dbReference type="GO" id="GO:0016491">
    <property type="term" value="F:oxidoreductase activity"/>
    <property type="evidence" value="ECO:0007669"/>
    <property type="project" value="InterPro"/>
</dbReference>
<dbReference type="CDD" id="cd02966">
    <property type="entry name" value="TlpA_like_family"/>
    <property type="match status" value="1"/>
</dbReference>
<dbReference type="Proteomes" id="UP000001660">
    <property type="component" value="Chromosome"/>
</dbReference>
<dbReference type="InterPro" id="IPR036249">
    <property type="entry name" value="Thioredoxin-like_sf"/>
</dbReference>
<dbReference type="PANTHER" id="PTHR42852:SF17">
    <property type="entry name" value="THIOREDOXIN-LIKE PROTEIN HI_1115"/>
    <property type="match status" value="1"/>
</dbReference>
<reference evidence="2 3" key="1">
    <citation type="journal article" date="2010" name="Proc. Natl. Acad. Sci. U.S.A.">
        <title>A Nitrospira metagenome illuminates the physiology and evolution of globally important nitrite-oxidizing bacteria.</title>
        <authorList>
            <person name="Lucker S."/>
            <person name="Wagner M."/>
            <person name="Maixner F."/>
            <person name="Pelletier E."/>
            <person name="Koch H."/>
            <person name="Vacherie B."/>
            <person name="Rattei T."/>
            <person name="Sinninghe Damste J."/>
            <person name="Spieck E."/>
            <person name="Le Paslier D."/>
            <person name="Daims H."/>
        </authorList>
    </citation>
    <scope>NUCLEOTIDE SEQUENCE [LARGE SCALE GENOMIC DNA]</scope>
</reference>
<sequence length="193" mass="21502">MDTQSRACRKSTNVTQGLTRKLVVTVLLLSTLVGSALAMGSRPPAAGMPASGFSLTDLHGKTHSLEQYRGKIVLVNFWATWCKPCTSEMPAMQTVYEQLRDKDFVVLAVNELEDEAKVREHIQQYQHTFPVLLDRENQVANQYGVFGLPVSVFIDQQGVVQEYIKGGLLTERKIQEIVNRIQNAVPITAASLR</sequence>
<name>D8PAZ2_9BACT</name>
<evidence type="ECO:0000313" key="2">
    <source>
        <dbReference type="EMBL" id="CBK40401.1"/>
    </source>
</evidence>
<feature type="domain" description="Thioredoxin" evidence="1">
    <location>
        <begin position="44"/>
        <end position="183"/>
    </location>
</feature>
<organism evidence="2 3">
    <name type="scientific">Nitrospira defluvii</name>
    <dbReference type="NCBI Taxonomy" id="330214"/>
    <lineage>
        <taxon>Bacteria</taxon>
        <taxon>Pseudomonadati</taxon>
        <taxon>Nitrospirota</taxon>
        <taxon>Nitrospiria</taxon>
        <taxon>Nitrospirales</taxon>
        <taxon>Nitrospiraceae</taxon>
        <taxon>Nitrospira</taxon>
    </lineage>
</organism>
<evidence type="ECO:0000313" key="3">
    <source>
        <dbReference type="Proteomes" id="UP000001660"/>
    </source>
</evidence>
<dbReference type="Gene3D" id="3.40.30.10">
    <property type="entry name" value="Glutaredoxin"/>
    <property type="match status" value="1"/>
</dbReference>
<protein>
    <submittedName>
        <fullName evidence="2">Thiol-disulfide oxidoreductase</fullName>
    </submittedName>
</protein>
<proteinExistence type="predicted"/>
<dbReference type="GO" id="GO:0016209">
    <property type="term" value="F:antioxidant activity"/>
    <property type="evidence" value="ECO:0007669"/>
    <property type="project" value="InterPro"/>
</dbReference>
<dbReference type="PROSITE" id="PS51352">
    <property type="entry name" value="THIOREDOXIN_2"/>
    <property type="match status" value="1"/>
</dbReference>